<evidence type="ECO:0000256" key="2">
    <source>
        <dbReference type="SAM" id="SignalP"/>
    </source>
</evidence>
<feature type="signal peptide" evidence="2">
    <location>
        <begin position="1"/>
        <end position="20"/>
    </location>
</feature>
<dbReference type="KEGG" id="goe:100902357"/>
<gene>
    <name evidence="4" type="primary">LOC100902357</name>
</gene>
<evidence type="ECO:0000256" key="1">
    <source>
        <dbReference type="SAM" id="MobiDB-lite"/>
    </source>
</evidence>
<feature type="chain" id="PRO_5042500111" evidence="2">
    <location>
        <begin position="21"/>
        <end position="137"/>
    </location>
</feature>
<evidence type="ECO:0000313" key="3">
    <source>
        <dbReference type="Proteomes" id="UP000694867"/>
    </source>
</evidence>
<dbReference type="Proteomes" id="UP000694867">
    <property type="component" value="Unplaced"/>
</dbReference>
<dbReference type="GeneID" id="100902357"/>
<reference evidence="4" key="1">
    <citation type="submission" date="2025-08" db="UniProtKB">
        <authorList>
            <consortium name="RefSeq"/>
        </authorList>
    </citation>
    <scope>IDENTIFICATION</scope>
</reference>
<keyword evidence="2" id="KW-0732">Signal</keyword>
<feature type="region of interest" description="Disordered" evidence="1">
    <location>
        <begin position="111"/>
        <end position="137"/>
    </location>
</feature>
<dbReference type="AlphaFoldDB" id="A0AAJ6QUA3"/>
<organism evidence="3 4">
    <name type="scientific">Galendromus occidentalis</name>
    <name type="common">western predatory mite</name>
    <dbReference type="NCBI Taxonomy" id="34638"/>
    <lineage>
        <taxon>Eukaryota</taxon>
        <taxon>Metazoa</taxon>
        <taxon>Ecdysozoa</taxon>
        <taxon>Arthropoda</taxon>
        <taxon>Chelicerata</taxon>
        <taxon>Arachnida</taxon>
        <taxon>Acari</taxon>
        <taxon>Parasitiformes</taxon>
        <taxon>Mesostigmata</taxon>
        <taxon>Gamasina</taxon>
        <taxon>Phytoseioidea</taxon>
        <taxon>Phytoseiidae</taxon>
        <taxon>Typhlodrominae</taxon>
        <taxon>Galendromus</taxon>
    </lineage>
</organism>
<name>A0AAJ6QUA3_9ACAR</name>
<proteinExistence type="predicted"/>
<accession>A0AAJ6QUA3</accession>
<protein>
    <submittedName>
        <fullName evidence="4">Uncharacterized protein LOC100902357</fullName>
    </submittedName>
</protein>
<sequence length="137" mass="15431">MKTYVAVVLLFFCNAPYSACQKRGARGGTGHMVTNMVTKECKTVGMTEAGIRILKKSIAVQQQEQEKPSMSPEAMEKLQTRVKELNKSGGMSETDLAFWDTCSENIKNKFMARRGGAKAKEEKKEEDKKDEEKKEEE</sequence>
<keyword evidence="3" id="KW-1185">Reference proteome</keyword>
<dbReference type="RefSeq" id="XP_003744120.1">
    <property type="nucleotide sequence ID" value="XM_003744072.1"/>
</dbReference>
<feature type="compositionally biased region" description="Basic and acidic residues" evidence="1">
    <location>
        <begin position="118"/>
        <end position="137"/>
    </location>
</feature>
<evidence type="ECO:0000313" key="4">
    <source>
        <dbReference type="RefSeq" id="XP_003744120.1"/>
    </source>
</evidence>